<reference evidence="1 2" key="1">
    <citation type="submission" date="2021-06" db="EMBL/GenBank/DDBJ databases">
        <title>Caerostris extrusa draft genome.</title>
        <authorList>
            <person name="Kono N."/>
            <person name="Arakawa K."/>
        </authorList>
    </citation>
    <scope>NUCLEOTIDE SEQUENCE [LARGE SCALE GENOMIC DNA]</scope>
</reference>
<comment type="caution">
    <text evidence="1">The sequence shown here is derived from an EMBL/GenBank/DDBJ whole genome shotgun (WGS) entry which is preliminary data.</text>
</comment>
<proteinExistence type="predicted"/>
<organism evidence="1 2">
    <name type="scientific">Caerostris extrusa</name>
    <name type="common">Bark spider</name>
    <name type="synonym">Caerostris bankana</name>
    <dbReference type="NCBI Taxonomy" id="172846"/>
    <lineage>
        <taxon>Eukaryota</taxon>
        <taxon>Metazoa</taxon>
        <taxon>Ecdysozoa</taxon>
        <taxon>Arthropoda</taxon>
        <taxon>Chelicerata</taxon>
        <taxon>Arachnida</taxon>
        <taxon>Araneae</taxon>
        <taxon>Araneomorphae</taxon>
        <taxon>Entelegynae</taxon>
        <taxon>Araneoidea</taxon>
        <taxon>Araneidae</taxon>
        <taxon>Caerostris</taxon>
    </lineage>
</organism>
<dbReference type="AlphaFoldDB" id="A0AAV4PVG6"/>
<protein>
    <submittedName>
        <fullName evidence="1">Uncharacterized protein</fullName>
    </submittedName>
</protein>
<name>A0AAV4PVG6_CAEEX</name>
<dbReference type="EMBL" id="BPLR01005254">
    <property type="protein sequence ID" value="GIY01057.1"/>
    <property type="molecule type" value="Genomic_DNA"/>
</dbReference>
<dbReference type="Proteomes" id="UP001054945">
    <property type="component" value="Unassembled WGS sequence"/>
</dbReference>
<evidence type="ECO:0000313" key="1">
    <source>
        <dbReference type="EMBL" id="GIY01057.1"/>
    </source>
</evidence>
<gene>
    <name evidence="1" type="ORF">CEXT_496371</name>
</gene>
<keyword evidence="2" id="KW-1185">Reference proteome</keyword>
<accession>A0AAV4PVG6</accession>
<sequence length="70" mass="7789">MISKLRILVKIQLNIPYFKYGNHFRPKGTECFGKTTGEGGGSVVRIHHRTLSVDVTGNRGQMSSHDDQSS</sequence>
<evidence type="ECO:0000313" key="2">
    <source>
        <dbReference type="Proteomes" id="UP001054945"/>
    </source>
</evidence>